<proteinExistence type="predicted"/>
<sequence length="128" mass="13841">MLEPALVSQCLSLCSSDKFVRGRSPEWAHTPRGPKKQKSPQQSPLRTGVGPVQLTGFIAKNAQASLLLLSSLLTKYLASPFLPPLSLPMPLLAVPPANAPPPPRPAPRPRDFILDHLVQIGQVYRPAP</sequence>
<reference evidence="2 3" key="1">
    <citation type="journal article" date="2019" name="Appl. Microbiol. Biotechnol.">
        <title>Genome sequence of Isaria javanica and comparative genome analysis insights into family S53 peptidase evolution in fungal entomopathogens.</title>
        <authorList>
            <person name="Lin R."/>
            <person name="Zhang X."/>
            <person name="Xin B."/>
            <person name="Zou M."/>
            <person name="Gao Y."/>
            <person name="Qin F."/>
            <person name="Hu Q."/>
            <person name="Xie B."/>
            <person name="Cheng X."/>
        </authorList>
    </citation>
    <scope>NUCLEOTIDE SEQUENCE [LARGE SCALE GENOMIC DNA]</scope>
    <source>
        <strain evidence="2 3">IJ1G</strain>
    </source>
</reference>
<feature type="region of interest" description="Disordered" evidence="1">
    <location>
        <begin position="23"/>
        <end position="48"/>
    </location>
</feature>
<evidence type="ECO:0000313" key="2">
    <source>
        <dbReference type="EMBL" id="TQW00731.1"/>
    </source>
</evidence>
<keyword evidence="3" id="KW-1185">Reference proteome</keyword>
<dbReference type="AlphaFoldDB" id="A0A545VG98"/>
<protein>
    <submittedName>
        <fullName evidence="2">Uncharacterized protein</fullName>
    </submittedName>
</protein>
<name>A0A545VG98_9HYPO</name>
<accession>A0A545VG98</accession>
<gene>
    <name evidence="2" type="ORF">IF1G_00662</name>
</gene>
<evidence type="ECO:0000256" key="1">
    <source>
        <dbReference type="SAM" id="MobiDB-lite"/>
    </source>
</evidence>
<comment type="caution">
    <text evidence="2">The sequence shown here is derived from an EMBL/GenBank/DDBJ whole genome shotgun (WGS) entry which is preliminary data.</text>
</comment>
<dbReference type="Proteomes" id="UP000315783">
    <property type="component" value="Unassembled WGS sequence"/>
</dbReference>
<dbReference type="EMBL" id="SPUK01000001">
    <property type="protein sequence ID" value="TQW00731.1"/>
    <property type="molecule type" value="Genomic_DNA"/>
</dbReference>
<organism evidence="2 3">
    <name type="scientific">Cordyceps javanica</name>
    <dbReference type="NCBI Taxonomy" id="43265"/>
    <lineage>
        <taxon>Eukaryota</taxon>
        <taxon>Fungi</taxon>
        <taxon>Dikarya</taxon>
        <taxon>Ascomycota</taxon>
        <taxon>Pezizomycotina</taxon>
        <taxon>Sordariomycetes</taxon>
        <taxon>Hypocreomycetidae</taxon>
        <taxon>Hypocreales</taxon>
        <taxon>Cordycipitaceae</taxon>
        <taxon>Cordyceps</taxon>
    </lineage>
</organism>
<evidence type="ECO:0000313" key="3">
    <source>
        <dbReference type="Proteomes" id="UP000315783"/>
    </source>
</evidence>